<dbReference type="AlphaFoldDB" id="A0A3N4IZW0"/>
<evidence type="ECO:0000313" key="2">
    <source>
        <dbReference type="Proteomes" id="UP000276215"/>
    </source>
</evidence>
<keyword evidence="2" id="KW-1185">Reference proteome</keyword>
<name>A0A3N4IZW0_9PEZI</name>
<dbReference type="Proteomes" id="UP000276215">
    <property type="component" value="Unassembled WGS sequence"/>
</dbReference>
<organism evidence="1 2">
    <name type="scientific">Choiromyces venosus 120613-1</name>
    <dbReference type="NCBI Taxonomy" id="1336337"/>
    <lineage>
        <taxon>Eukaryota</taxon>
        <taxon>Fungi</taxon>
        <taxon>Dikarya</taxon>
        <taxon>Ascomycota</taxon>
        <taxon>Pezizomycotina</taxon>
        <taxon>Pezizomycetes</taxon>
        <taxon>Pezizales</taxon>
        <taxon>Tuberaceae</taxon>
        <taxon>Choiromyces</taxon>
    </lineage>
</organism>
<accession>A0A3N4IZW0</accession>
<dbReference type="EMBL" id="ML120559">
    <property type="protein sequence ID" value="RPA89730.1"/>
    <property type="molecule type" value="Genomic_DNA"/>
</dbReference>
<gene>
    <name evidence="1" type="ORF">L873DRAFT_1822315</name>
</gene>
<sequence>MWSPVMGASTDVELLIISLLSPIKNTSATPDFMSSCWQPSIILRSFFIPRLLYITTKVPPIPHYAVSIFSSSNHGDYQEPHCHSILLTRSY</sequence>
<proteinExistence type="predicted"/>
<evidence type="ECO:0000313" key="1">
    <source>
        <dbReference type="EMBL" id="RPA89730.1"/>
    </source>
</evidence>
<reference evidence="1 2" key="1">
    <citation type="journal article" date="2018" name="Nat. Ecol. Evol.">
        <title>Pezizomycetes genomes reveal the molecular basis of ectomycorrhizal truffle lifestyle.</title>
        <authorList>
            <person name="Murat C."/>
            <person name="Payen T."/>
            <person name="Noel B."/>
            <person name="Kuo A."/>
            <person name="Morin E."/>
            <person name="Chen J."/>
            <person name="Kohler A."/>
            <person name="Krizsan K."/>
            <person name="Balestrini R."/>
            <person name="Da Silva C."/>
            <person name="Montanini B."/>
            <person name="Hainaut M."/>
            <person name="Levati E."/>
            <person name="Barry K.W."/>
            <person name="Belfiori B."/>
            <person name="Cichocki N."/>
            <person name="Clum A."/>
            <person name="Dockter R.B."/>
            <person name="Fauchery L."/>
            <person name="Guy J."/>
            <person name="Iotti M."/>
            <person name="Le Tacon F."/>
            <person name="Lindquist E.A."/>
            <person name="Lipzen A."/>
            <person name="Malagnac F."/>
            <person name="Mello A."/>
            <person name="Molinier V."/>
            <person name="Miyauchi S."/>
            <person name="Poulain J."/>
            <person name="Riccioni C."/>
            <person name="Rubini A."/>
            <person name="Sitrit Y."/>
            <person name="Splivallo R."/>
            <person name="Traeger S."/>
            <person name="Wang M."/>
            <person name="Zifcakova L."/>
            <person name="Wipf D."/>
            <person name="Zambonelli A."/>
            <person name="Paolocci F."/>
            <person name="Nowrousian M."/>
            <person name="Ottonello S."/>
            <person name="Baldrian P."/>
            <person name="Spatafora J.W."/>
            <person name="Henrissat B."/>
            <person name="Nagy L.G."/>
            <person name="Aury J.M."/>
            <person name="Wincker P."/>
            <person name="Grigoriev I.V."/>
            <person name="Bonfante P."/>
            <person name="Martin F.M."/>
        </authorList>
    </citation>
    <scope>NUCLEOTIDE SEQUENCE [LARGE SCALE GENOMIC DNA]</scope>
    <source>
        <strain evidence="1 2">120613-1</strain>
    </source>
</reference>
<protein>
    <submittedName>
        <fullName evidence="1">Uncharacterized protein</fullName>
    </submittedName>
</protein>